<dbReference type="AlphaFoldDB" id="A0A251P8G8"/>
<dbReference type="Proteomes" id="UP000006882">
    <property type="component" value="Chromosome G5"/>
</dbReference>
<evidence type="ECO:0000313" key="4">
    <source>
        <dbReference type="EMBL" id="ONI07878.1"/>
    </source>
</evidence>
<reference evidence="4" key="2">
    <citation type="submission" date="2016-12" db="EMBL/GenBank/DDBJ databases">
        <title>WGS assembly of Prunus persica.</title>
        <authorList>
            <person name="Verde I."/>
            <person name="Jenkins J."/>
            <person name="Dondini L."/>
            <person name="Micali S."/>
            <person name="Pagliarani G."/>
            <person name="Vendramin E."/>
            <person name="Paris R."/>
            <person name="Aramini V."/>
            <person name="Gazza L."/>
            <person name="Rossini L."/>
            <person name="Bassi D."/>
            <person name="Troggio M."/>
            <person name="Shu S."/>
            <person name="Grimwood J.H."/>
            <person name="Tartarini S."/>
            <person name="Dettori M.T."/>
            <person name="Schmutz J."/>
        </authorList>
    </citation>
    <scope>NUCLEOTIDE SEQUENCE</scope>
</reference>
<dbReference type="PROSITE" id="PS50105">
    <property type="entry name" value="SAM_DOMAIN"/>
    <property type="match status" value="1"/>
</dbReference>
<dbReference type="Gramene" id="ONI07877">
    <property type="protein sequence ID" value="ONI07877"/>
    <property type="gene ID" value="PRUPE_5G144600"/>
</dbReference>
<dbReference type="Gramene" id="ONI07878">
    <property type="protein sequence ID" value="ONI07878"/>
    <property type="gene ID" value="PRUPE_5G144600"/>
</dbReference>
<dbReference type="CDD" id="cd09487">
    <property type="entry name" value="SAM_superfamily"/>
    <property type="match status" value="1"/>
</dbReference>
<evidence type="ECO:0000256" key="1">
    <source>
        <dbReference type="ARBA" id="ARBA00022737"/>
    </source>
</evidence>
<dbReference type="SMART" id="SM00454">
    <property type="entry name" value="SAM"/>
    <property type="match status" value="1"/>
</dbReference>
<dbReference type="SMR" id="A0A251P8G8"/>
<dbReference type="PANTHER" id="PTHR10627">
    <property type="entry name" value="SCP160"/>
    <property type="match status" value="1"/>
</dbReference>
<sequence>MAEIPPPMGQINGGQLMLGSSETVGSKRQRRPSVRLGDIGGDQPYDSHVRRTTKQWKLPLDHRKDSNKSSKTRPLTNLSAGADFQETLDGEDREGNLDSVAIGSWKVKDTKKRASNTKRVRSNWVSSKIDEGGDAAAAEGDDKFSGGEDVEDGYRVFDVENSESPLKDQSPIHSSDNLGVDGHLNERDVLYHGSRRPMRTRVSEGRDHHDGVELSGPSDNDARDWNCRGTSGDRNGNEGRGTCGEDGVRVWLNGLGLGRYAPMFEIHEVDDEVLPMLTLEDLKDMGINAVGTRRKMYCAIQKLGKGFS</sequence>
<evidence type="ECO:0000313" key="5">
    <source>
        <dbReference type="Proteomes" id="UP000006882"/>
    </source>
</evidence>
<evidence type="ECO:0000256" key="2">
    <source>
        <dbReference type="SAM" id="MobiDB-lite"/>
    </source>
</evidence>
<proteinExistence type="predicted"/>
<evidence type="ECO:0000259" key="3">
    <source>
        <dbReference type="PROSITE" id="PS50105"/>
    </source>
</evidence>
<dbReference type="EMBL" id="CM007655">
    <property type="protein sequence ID" value="ONI07877.1"/>
    <property type="molecule type" value="Genomic_DNA"/>
</dbReference>
<dbReference type="EMBL" id="CM007655">
    <property type="protein sequence ID" value="ONI07878.1"/>
    <property type="molecule type" value="Genomic_DNA"/>
</dbReference>
<feature type="region of interest" description="Disordered" evidence="2">
    <location>
        <begin position="1"/>
        <end position="83"/>
    </location>
</feature>
<organism evidence="4 5">
    <name type="scientific">Prunus persica</name>
    <name type="common">Peach</name>
    <name type="synonym">Amygdalus persica</name>
    <dbReference type="NCBI Taxonomy" id="3760"/>
    <lineage>
        <taxon>Eukaryota</taxon>
        <taxon>Viridiplantae</taxon>
        <taxon>Streptophyta</taxon>
        <taxon>Embryophyta</taxon>
        <taxon>Tracheophyta</taxon>
        <taxon>Spermatophyta</taxon>
        <taxon>Magnoliopsida</taxon>
        <taxon>eudicotyledons</taxon>
        <taxon>Gunneridae</taxon>
        <taxon>Pentapetalae</taxon>
        <taxon>rosids</taxon>
        <taxon>fabids</taxon>
        <taxon>Rosales</taxon>
        <taxon>Rosaceae</taxon>
        <taxon>Amygdaloideae</taxon>
        <taxon>Amygdaleae</taxon>
        <taxon>Prunus</taxon>
    </lineage>
</organism>
<dbReference type="eggNOG" id="KOG4374">
    <property type="taxonomic scope" value="Eukaryota"/>
</dbReference>
<dbReference type="Gene3D" id="1.10.150.50">
    <property type="entry name" value="Transcription Factor, Ets-1"/>
    <property type="match status" value="1"/>
</dbReference>
<keyword evidence="1" id="KW-0677">Repeat</keyword>
<dbReference type="OrthoDB" id="539213at2759"/>
<reference evidence="4 5" key="1">
    <citation type="journal article" date="2013" name="Nat. Genet.">
        <title>The high-quality draft genome of peach (Prunus persica) identifies unique patterns of genetic diversity, domestication and genome evolution.</title>
        <authorList>
            <consortium name="International Peach Genome Initiative"/>
            <person name="Verde I."/>
            <person name="Abbott A.G."/>
            <person name="Scalabrin S."/>
            <person name="Jung S."/>
            <person name="Shu S."/>
            <person name="Marroni F."/>
            <person name="Zhebentyayeva T."/>
            <person name="Dettori M.T."/>
            <person name="Grimwood J."/>
            <person name="Cattonaro F."/>
            <person name="Zuccolo A."/>
            <person name="Rossini L."/>
            <person name="Jenkins J."/>
            <person name="Vendramin E."/>
            <person name="Meisel L.A."/>
            <person name="Decroocq V."/>
            <person name="Sosinski B."/>
            <person name="Prochnik S."/>
            <person name="Mitros T."/>
            <person name="Policriti A."/>
            <person name="Cipriani G."/>
            <person name="Dondini L."/>
            <person name="Ficklin S."/>
            <person name="Goodstein D.M."/>
            <person name="Xuan P."/>
            <person name="Del Fabbro C."/>
            <person name="Aramini V."/>
            <person name="Copetti D."/>
            <person name="Gonzalez S."/>
            <person name="Horner D.S."/>
            <person name="Falchi R."/>
            <person name="Lucas S."/>
            <person name="Mica E."/>
            <person name="Maldonado J."/>
            <person name="Lazzari B."/>
            <person name="Bielenberg D."/>
            <person name="Pirona R."/>
            <person name="Miculan M."/>
            <person name="Barakat A."/>
            <person name="Testolin R."/>
            <person name="Stella A."/>
            <person name="Tartarini S."/>
            <person name="Tonutti P."/>
            <person name="Arus P."/>
            <person name="Orellana A."/>
            <person name="Wells C."/>
            <person name="Main D."/>
            <person name="Vizzotto G."/>
            <person name="Silva H."/>
            <person name="Salamini F."/>
            <person name="Schmutz J."/>
            <person name="Morgante M."/>
            <person name="Rokhsar D.S."/>
        </authorList>
    </citation>
    <scope>NUCLEOTIDE SEQUENCE [LARGE SCALE GENOMIC DNA]</scope>
    <source>
        <strain evidence="5">cv. Nemared</strain>
    </source>
</reference>
<dbReference type="Pfam" id="PF00536">
    <property type="entry name" value="SAM_1"/>
    <property type="match status" value="1"/>
</dbReference>
<dbReference type="SUPFAM" id="SSF47769">
    <property type="entry name" value="SAM/Pointed domain"/>
    <property type="match status" value="1"/>
</dbReference>
<gene>
    <name evidence="4" type="ORF">PRUPE_5G144600</name>
</gene>
<feature type="region of interest" description="Disordered" evidence="2">
    <location>
        <begin position="162"/>
        <end position="181"/>
    </location>
</feature>
<accession>A0A251P8G8</accession>
<feature type="region of interest" description="Disordered" evidence="2">
    <location>
        <begin position="196"/>
        <end position="243"/>
    </location>
</feature>
<feature type="compositionally biased region" description="Basic and acidic residues" evidence="2">
    <location>
        <begin position="201"/>
        <end position="212"/>
    </location>
</feature>
<keyword evidence="5" id="KW-1185">Reference proteome</keyword>
<dbReference type="InterPro" id="IPR013761">
    <property type="entry name" value="SAM/pointed_sf"/>
</dbReference>
<name>A0A251P8G8_PRUPE</name>
<feature type="domain" description="SAM" evidence="3">
    <location>
        <begin position="246"/>
        <end position="306"/>
    </location>
</feature>
<dbReference type="InterPro" id="IPR001660">
    <property type="entry name" value="SAM"/>
</dbReference>
<protein>
    <recommendedName>
        <fullName evidence="3">SAM domain-containing protein</fullName>
    </recommendedName>
</protein>
<feature type="compositionally biased region" description="Basic and acidic residues" evidence="2">
    <location>
        <begin position="59"/>
        <end position="68"/>
    </location>
</feature>
<dbReference type="PANTHER" id="PTHR10627:SF69">
    <property type="entry name" value="PROTEIN BICAUDAL C"/>
    <property type="match status" value="1"/>
</dbReference>